<evidence type="ECO:0000259" key="1">
    <source>
        <dbReference type="Pfam" id="PF12705"/>
    </source>
</evidence>
<dbReference type="InterPro" id="IPR038726">
    <property type="entry name" value="PDDEXK_AddAB-type"/>
</dbReference>
<dbReference type="Pfam" id="PF12705">
    <property type="entry name" value="PDDEXK_1"/>
    <property type="match status" value="1"/>
</dbReference>
<gene>
    <name evidence="2" type="ORF">LCGC14_2137180</name>
</gene>
<feature type="non-terminal residue" evidence="2">
    <location>
        <position position="1"/>
    </location>
</feature>
<feature type="domain" description="PD-(D/E)XK endonuclease-like" evidence="1">
    <location>
        <begin position="5"/>
        <end position="190"/>
    </location>
</feature>
<dbReference type="EMBL" id="LAZR01026938">
    <property type="protein sequence ID" value="KKL67220.1"/>
    <property type="molecule type" value="Genomic_DNA"/>
</dbReference>
<evidence type="ECO:0000313" key="2">
    <source>
        <dbReference type="EMBL" id="KKL67220.1"/>
    </source>
</evidence>
<organism evidence="2">
    <name type="scientific">marine sediment metagenome</name>
    <dbReference type="NCBI Taxonomy" id="412755"/>
    <lineage>
        <taxon>unclassified sequences</taxon>
        <taxon>metagenomes</taxon>
        <taxon>ecological metagenomes</taxon>
    </lineage>
</organism>
<proteinExistence type="predicted"/>
<accession>A0A0F9GCL7</accession>
<dbReference type="AlphaFoldDB" id="A0A0F9GCL7"/>
<sequence>APPRALWLGTGVHKALEHYYDPTIKKTDAPEAFRQWALAEVERIKNDFPGLDEERLQEFADDIELGEGMLQHYTLWAPKHDTWFTVIDVEEKVHVPNFVDDVPLEGRGDMLVQSNADGRYWVVEHKTARVIDTDRLILERQPGVYQYAMGLKHETDIAGVEFNFLRKKLPSVPKLLKSGDAVSKQQVDTTYEVYRDALVEYKLDPGPYQETLDTLKEVGNTFFHRESVVRSQTELDRLMGWLKIIGKEMLSDPEIYPSPDMMKDRMCPFLGPCIALHDGSDYKFMLKQRYQVRRKESVGNEVQSPDNVL</sequence>
<comment type="caution">
    <text evidence="2">The sequence shown here is derived from an EMBL/GenBank/DDBJ whole genome shotgun (WGS) entry which is preliminary data.</text>
</comment>
<name>A0A0F9GCL7_9ZZZZ</name>
<protein>
    <recommendedName>
        <fullName evidence="1">PD-(D/E)XK endonuclease-like domain-containing protein</fullName>
    </recommendedName>
</protein>
<reference evidence="2" key="1">
    <citation type="journal article" date="2015" name="Nature">
        <title>Complex archaea that bridge the gap between prokaryotes and eukaryotes.</title>
        <authorList>
            <person name="Spang A."/>
            <person name="Saw J.H."/>
            <person name="Jorgensen S.L."/>
            <person name="Zaremba-Niedzwiedzka K."/>
            <person name="Martijn J."/>
            <person name="Lind A.E."/>
            <person name="van Eijk R."/>
            <person name="Schleper C."/>
            <person name="Guy L."/>
            <person name="Ettema T.J."/>
        </authorList>
    </citation>
    <scope>NUCLEOTIDE SEQUENCE</scope>
</reference>